<proteinExistence type="predicted"/>
<organism evidence="2 3">
    <name type="scientific">Lysobacter firmicutimachus</name>
    <dbReference type="NCBI Taxonomy" id="1792846"/>
    <lineage>
        <taxon>Bacteria</taxon>
        <taxon>Pseudomonadati</taxon>
        <taxon>Pseudomonadota</taxon>
        <taxon>Gammaproteobacteria</taxon>
        <taxon>Lysobacterales</taxon>
        <taxon>Lysobacteraceae</taxon>
        <taxon>Lysobacter</taxon>
    </lineage>
</organism>
<dbReference type="Proteomes" id="UP001387215">
    <property type="component" value="Unassembled WGS sequence"/>
</dbReference>
<keyword evidence="3" id="KW-1185">Reference proteome</keyword>
<comment type="caution">
    <text evidence="2">The sequence shown here is derived from an EMBL/GenBank/DDBJ whole genome shotgun (WGS) entry which is preliminary data.</text>
</comment>
<evidence type="ECO:0000313" key="3">
    <source>
        <dbReference type="Proteomes" id="UP001387215"/>
    </source>
</evidence>
<dbReference type="RefSeq" id="WP_336131873.1">
    <property type="nucleotide sequence ID" value="NZ_JBANDL010000002.1"/>
</dbReference>
<keyword evidence="2" id="KW-0648">Protein biosynthesis</keyword>
<sequence>MADGSGLVAVSNDYCWRCGMTADHYFGDGCCWACTEYAPSDRGAKSPCSNTGQNALIPKRRGSLTKPRRSIPKGDPGVGALVDYLSLTLSDATGLLELVGEEEFAAKLIAMLFGRACGLTATELSGAGFQGYTNSALVIGPGGEVAGKVGIGGNNDTAHVSLTGAGTACITDWQRAVHGLLQLGARITRCDLAFDDYLGQYFDPRDMHEAVQAGELVVRANGPGKPPKTRYLTDHGSGAGCTFYAGQKGHKELCVYHKGREQGDPDSPWVRVEVRFYSKRQQLPPEMLLQPLAYLRAAYNVCEAIPADVTERLRTVRAKVEATAVAWVRFIKNQVGRSLTLVHQVFGDDADAYIREALCRPGVPGIFKGFGSEHLMQYLREGLGHVDRRDPVGALA</sequence>
<dbReference type="Pfam" id="PF02486">
    <property type="entry name" value="Rep_trans"/>
    <property type="match status" value="1"/>
</dbReference>
<evidence type="ECO:0000313" key="2">
    <source>
        <dbReference type="EMBL" id="MEI2455343.1"/>
    </source>
</evidence>
<feature type="domain" description="Replication initiation protein-like C-terminal" evidence="1">
    <location>
        <begin position="186"/>
        <end position="356"/>
    </location>
</feature>
<name>A0ABU8D2U7_9GAMM</name>
<evidence type="ECO:0000259" key="1">
    <source>
        <dbReference type="Pfam" id="PF02486"/>
    </source>
</evidence>
<dbReference type="GO" id="GO:0003743">
    <property type="term" value="F:translation initiation factor activity"/>
    <property type="evidence" value="ECO:0007669"/>
    <property type="project" value="UniProtKB-KW"/>
</dbReference>
<gene>
    <name evidence="2" type="ORF">V2J18_11700</name>
</gene>
<accession>A0ABU8D2U7</accession>
<dbReference type="InterPro" id="IPR003491">
    <property type="entry name" value="REP-like_C"/>
</dbReference>
<keyword evidence="2" id="KW-0396">Initiation factor</keyword>
<dbReference type="EMBL" id="JBANDL010000002">
    <property type="protein sequence ID" value="MEI2455343.1"/>
    <property type="molecule type" value="Genomic_DNA"/>
</dbReference>
<reference evidence="2 3" key="1">
    <citation type="submission" date="2024-02" db="EMBL/GenBank/DDBJ databases">
        <title>Lysobacter Genome Sequencing and Mining.</title>
        <authorList>
            <person name="Bierman J."/>
            <person name="Walker M.C."/>
        </authorList>
    </citation>
    <scope>NUCLEOTIDE SEQUENCE [LARGE SCALE GENOMIC DNA]</scope>
    <source>
        <strain evidence="2 3">PB6250</strain>
    </source>
</reference>
<protein>
    <submittedName>
        <fullName evidence="2">Replication initiation factor domain-containing protein</fullName>
    </submittedName>
</protein>